<dbReference type="OrthoDB" id="9778496at2"/>
<evidence type="ECO:0000256" key="3">
    <source>
        <dbReference type="ARBA" id="ARBA00022553"/>
    </source>
</evidence>
<keyword evidence="5" id="KW-0547">Nucleotide-binding</keyword>
<dbReference type="InterPro" id="IPR035965">
    <property type="entry name" value="PAS-like_dom_sf"/>
</dbReference>
<dbReference type="NCBIfam" id="TIGR00229">
    <property type="entry name" value="sensory_box"/>
    <property type="match status" value="1"/>
</dbReference>
<dbReference type="Gene3D" id="3.30.450.20">
    <property type="entry name" value="PAS domain"/>
    <property type="match status" value="1"/>
</dbReference>
<evidence type="ECO:0000313" key="10">
    <source>
        <dbReference type="EMBL" id="QEE30269.1"/>
    </source>
</evidence>
<dbReference type="Gene3D" id="1.20.5.1930">
    <property type="match status" value="1"/>
</dbReference>
<keyword evidence="4" id="KW-0808">Transferase</keyword>
<keyword evidence="3" id="KW-0597">Phosphoprotein</keyword>
<dbReference type="Pfam" id="PF07730">
    <property type="entry name" value="HisKA_3"/>
    <property type="match status" value="1"/>
</dbReference>
<protein>
    <recommendedName>
        <fullName evidence="2">histidine kinase</fullName>
        <ecNumber evidence="2">2.7.13.3</ecNumber>
    </recommendedName>
</protein>
<dbReference type="InterPro" id="IPR013767">
    <property type="entry name" value="PAS_fold"/>
</dbReference>
<dbReference type="PANTHER" id="PTHR24421">
    <property type="entry name" value="NITRATE/NITRITE SENSOR PROTEIN NARX-RELATED"/>
    <property type="match status" value="1"/>
</dbReference>
<reference evidence="10 11" key="1">
    <citation type="submission" date="2019-08" db="EMBL/GenBank/DDBJ databases">
        <title>Complete genome sequence of Terriglobus albidus strain ORNL.</title>
        <authorList>
            <person name="Podar M."/>
        </authorList>
    </citation>
    <scope>NUCLEOTIDE SEQUENCE [LARGE SCALE GENOMIC DNA]</scope>
    <source>
        <strain evidence="10 11">ORNL</strain>
    </source>
</reference>
<dbReference type="Gene3D" id="3.30.565.10">
    <property type="entry name" value="Histidine kinase-like ATPase, C-terminal domain"/>
    <property type="match status" value="1"/>
</dbReference>
<evidence type="ECO:0000313" key="11">
    <source>
        <dbReference type="Proteomes" id="UP000321820"/>
    </source>
</evidence>
<dbReference type="CDD" id="cd16917">
    <property type="entry name" value="HATPase_UhpB-NarQ-NarX-like"/>
    <property type="match status" value="1"/>
</dbReference>
<dbReference type="PANTHER" id="PTHR24421:SF10">
    <property type="entry name" value="NITRATE_NITRITE SENSOR PROTEIN NARQ"/>
    <property type="match status" value="1"/>
</dbReference>
<dbReference type="GO" id="GO:0000155">
    <property type="term" value="F:phosphorelay sensor kinase activity"/>
    <property type="evidence" value="ECO:0007669"/>
    <property type="project" value="InterPro"/>
</dbReference>
<evidence type="ECO:0000256" key="4">
    <source>
        <dbReference type="ARBA" id="ARBA00022679"/>
    </source>
</evidence>
<evidence type="ECO:0000256" key="5">
    <source>
        <dbReference type="ARBA" id="ARBA00022741"/>
    </source>
</evidence>
<dbReference type="KEGG" id="talb:FTW19_21170"/>
<dbReference type="SUPFAM" id="SSF55785">
    <property type="entry name" value="PYP-like sensor domain (PAS domain)"/>
    <property type="match status" value="1"/>
</dbReference>
<dbReference type="InterPro" id="IPR050482">
    <property type="entry name" value="Sensor_HK_TwoCompSys"/>
</dbReference>
<evidence type="ECO:0000256" key="2">
    <source>
        <dbReference type="ARBA" id="ARBA00012438"/>
    </source>
</evidence>
<keyword evidence="7" id="KW-0067">ATP-binding</keyword>
<dbReference type="AlphaFoldDB" id="A0A5B9EES8"/>
<dbReference type="PROSITE" id="PS50112">
    <property type="entry name" value="PAS"/>
    <property type="match status" value="1"/>
</dbReference>
<keyword evidence="6" id="KW-0418">Kinase</keyword>
<sequence>MSECDWLYLAEHVSPVFEATTTGAHLRALFEDSPVAIVALDARHDFVMCNRAFHTLFQFSTEELHATTLDELITGPDTTEDAQALSMAVLRGEKVHTVAQRRRKDGMMVDVEIYGIPLIVDGVLEGVYGLYQDITERNRAENAVRRMANTIDTLQLEERRRIARDLHDSMSQELAVLNWNLTLLKGMTANADPVLRDMVAQTKEIALQCSSRIRTASYLLHPPLLGEEGLYPVIERLSKEFEVRSGIAVDLNLQFDLGRFSDEAEITVFRVVQEALANVLRHSGSPIVHITLARIGESLILTVFDEGKRYHCEVNGTLPAGVGLSSMSERLEQLGGSLRLERSTNGTTLIASLPAEARTNG</sequence>
<dbReference type="Proteomes" id="UP000321820">
    <property type="component" value="Chromosome"/>
</dbReference>
<dbReference type="CDD" id="cd00130">
    <property type="entry name" value="PAS"/>
    <property type="match status" value="1"/>
</dbReference>
<comment type="catalytic activity">
    <reaction evidence="1">
        <text>ATP + protein L-histidine = ADP + protein N-phospho-L-histidine.</text>
        <dbReference type="EC" id="2.7.13.3"/>
    </reaction>
</comment>
<dbReference type="InterPro" id="IPR000014">
    <property type="entry name" value="PAS"/>
</dbReference>
<dbReference type="SMART" id="SM00091">
    <property type="entry name" value="PAS"/>
    <property type="match status" value="1"/>
</dbReference>
<dbReference type="InterPro" id="IPR003594">
    <property type="entry name" value="HATPase_dom"/>
</dbReference>
<accession>A0A5B9EES8</accession>
<keyword evidence="11" id="KW-1185">Reference proteome</keyword>
<evidence type="ECO:0000259" key="9">
    <source>
        <dbReference type="PROSITE" id="PS50112"/>
    </source>
</evidence>
<dbReference type="Pfam" id="PF00989">
    <property type="entry name" value="PAS"/>
    <property type="match status" value="1"/>
</dbReference>
<evidence type="ECO:0000256" key="7">
    <source>
        <dbReference type="ARBA" id="ARBA00022840"/>
    </source>
</evidence>
<evidence type="ECO:0000256" key="8">
    <source>
        <dbReference type="ARBA" id="ARBA00023012"/>
    </source>
</evidence>
<proteinExistence type="predicted"/>
<evidence type="ECO:0000256" key="6">
    <source>
        <dbReference type="ARBA" id="ARBA00022777"/>
    </source>
</evidence>
<dbReference type="GO" id="GO:0005524">
    <property type="term" value="F:ATP binding"/>
    <property type="evidence" value="ECO:0007669"/>
    <property type="project" value="UniProtKB-KW"/>
</dbReference>
<dbReference type="EC" id="2.7.13.3" evidence="2"/>
<dbReference type="GO" id="GO:0016020">
    <property type="term" value="C:membrane"/>
    <property type="evidence" value="ECO:0007669"/>
    <property type="project" value="InterPro"/>
</dbReference>
<dbReference type="EMBL" id="CP042806">
    <property type="protein sequence ID" value="QEE30269.1"/>
    <property type="molecule type" value="Genomic_DNA"/>
</dbReference>
<dbReference type="InterPro" id="IPR036890">
    <property type="entry name" value="HATPase_C_sf"/>
</dbReference>
<organism evidence="10 11">
    <name type="scientific">Terriglobus albidus</name>
    <dbReference type="NCBI Taxonomy" id="1592106"/>
    <lineage>
        <taxon>Bacteria</taxon>
        <taxon>Pseudomonadati</taxon>
        <taxon>Acidobacteriota</taxon>
        <taxon>Terriglobia</taxon>
        <taxon>Terriglobales</taxon>
        <taxon>Acidobacteriaceae</taxon>
        <taxon>Terriglobus</taxon>
    </lineage>
</organism>
<dbReference type="GO" id="GO:0006355">
    <property type="term" value="P:regulation of DNA-templated transcription"/>
    <property type="evidence" value="ECO:0007669"/>
    <property type="project" value="InterPro"/>
</dbReference>
<dbReference type="Pfam" id="PF02518">
    <property type="entry name" value="HATPase_c"/>
    <property type="match status" value="1"/>
</dbReference>
<evidence type="ECO:0000256" key="1">
    <source>
        <dbReference type="ARBA" id="ARBA00000085"/>
    </source>
</evidence>
<keyword evidence="8" id="KW-0902">Two-component regulatory system</keyword>
<gene>
    <name evidence="10" type="ORF">FTW19_21170</name>
</gene>
<name>A0A5B9EES8_9BACT</name>
<dbReference type="SUPFAM" id="SSF55874">
    <property type="entry name" value="ATPase domain of HSP90 chaperone/DNA topoisomerase II/histidine kinase"/>
    <property type="match status" value="1"/>
</dbReference>
<dbReference type="InterPro" id="IPR011712">
    <property type="entry name" value="Sig_transdc_His_kin_sub3_dim/P"/>
</dbReference>
<dbReference type="RefSeq" id="WP_147649538.1">
    <property type="nucleotide sequence ID" value="NZ_CP042806.1"/>
</dbReference>
<dbReference type="GO" id="GO:0046983">
    <property type="term" value="F:protein dimerization activity"/>
    <property type="evidence" value="ECO:0007669"/>
    <property type="project" value="InterPro"/>
</dbReference>
<feature type="domain" description="PAS" evidence="9">
    <location>
        <begin position="22"/>
        <end position="93"/>
    </location>
</feature>